<gene>
    <name evidence="1" type="ORF">GAK31_01722</name>
</gene>
<dbReference type="EMBL" id="WNDS01000002">
    <property type="protein sequence ID" value="KAF1016233.1"/>
    <property type="molecule type" value="Genomic_DNA"/>
</dbReference>
<evidence type="ECO:0000313" key="2">
    <source>
        <dbReference type="Proteomes" id="UP000487117"/>
    </source>
</evidence>
<dbReference type="AlphaFoldDB" id="A0A7V8FI35"/>
<comment type="caution">
    <text evidence="1">The sequence shown here is derived from an EMBL/GenBank/DDBJ whole genome shotgun (WGS) entry which is preliminary data.</text>
</comment>
<name>A0A7V8FI35_STEMA</name>
<organism evidence="1 2">
    <name type="scientific">Stenotrophomonas maltophilia</name>
    <name type="common">Pseudomonas maltophilia</name>
    <name type="synonym">Xanthomonas maltophilia</name>
    <dbReference type="NCBI Taxonomy" id="40324"/>
    <lineage>
        <taxon>Bacteria</taxon>
        <taxon>Pseudomonadati</taxon>
        <taxon>Pseudomonadota</taxon>
        <taxon>Gammaproteobacteria</taxon>
        <taxon>Lysobacterales</taxon>
        <taxon>Lysobacteraceae</taxon>
        <taxon>Stenotrophomonas</taxon>
        <taxon>Stenotrophomonas maltophilia group</taxon>
    </lineage>
</organism>
<reference evidence="2" key="1">
    <citation type="journal article" date="2020" name="MBio">
        <title>Horizontal gene transfer to a defensive symbiont with a reduced genome amongst a multipartite beetle microbiome.</title>
        <authorList>
            <person name="Waterworth S.C."/>
            <person name="Florez L.V."/>
            <person name="Rees E.R."/>
            <person name="Hertweck C."/>
            <person name="Kaltenpoth M."/>
            <person name="Kwan J.C."/>
        </authorList>
    </citation>
    <scope>NUCLEOTIDE SEQUENCE [LARGE SCALE GENOMIC DNA]</scope>
</reference>
<proteinExistence type="predicted"/>
<protein>
    <submittedName>
        <fullName evidence="1">Uncharacterized protein</fullName>
    </submittedName>
</protein>
<evidence type="ECO:0000313" key="1">
    <source>
        <dbReference type="EMBL" id="KAF1016233.1"/>
    </source>
</evidence>
<accession>A0A7V8FI35</accession>
<dbReference type="Proteomes" id="UP000487117">
    <property type="component" value="Unassembled WGS sequence"/>
</dbReference>
<sequence length="83" mass="8668">MATPSSCWPARGGALLQVFGPKLAEQQRNARHLVVLEAANIVLRTWAADGLHGGEAGSTRHDQALASNGGLAAVLAELEALRK</sequence>